<comment type="similarity">
    <text evidence="3 11">Belongs to the class-II pyridoxal-phosphate-dependent aminotransferase family. Histidinol-phosphate aminotransferase subfamily.</text>
</comment>
<comment type="pathway">
    <text evidence="2 11">Amino-acid biosynthesis; L-histidine biosynthesis; L-histidine from 5-phospho-alpha-D-ribose 1-diphosphate: step 7/9.</text>
</comment>
<evidence type="ECO:0000256" key="11">
    <source>
        <dbReference type="HAMAP-Rule" id="MF_01023"/>
    </source>
</evidence>
<keyword evidence="7 11" id="KW-0808">Transferase</keyword>
<organism evidence="13 14">
    <name type="scientific">Dyella humi</name>
    <dbReference type="NCBI Taxonomy" id="1770547"/>
    <lineage>
        <taxon>Bacteria</taxon>
        <taxon>Pseudomonadati</taxon>
        <taxon>Pseudomonadota</taxon>
        <taxon>Gammaproteobacteria</taxon>
        <taxon>Lysobacterales</taxon>
        <taxon>Rhodanobacteraceae</taxon>
        <taxon>Dyella</taxon>
    </lineage>
</organism>
<evidence type="ECO:0000256" key="6">
    <source>
        <dbReference type="ARBA" id="ARBA00022605"/>
    </source>
</evidence>
<dbReference type="EMBL" id="JADIKI010000021">
    <property type="protein sequence ID" value="MFK2853426.1"/>
    <property type="molecule type" value="Genomic_DNA"/>
</dbReference>
<evidence type="ECO:0000256" key="1">
    <source>
        <dbReference type="ARBA" id="ARBA00001933"/>
    </source>
</evidence>
<dbReference type="PANTHER" id="PTHR42885">
    <property type="entry name" value="HISTIDINOL-PHOSPHATE AMINOTRANSFERASE-RELATED"/>
    <property type="match status" value="1"/>
</dbReference>
<evidence type="ECO:0000313" key="14">
    <source>
        <dbReference type="Proteomes" id="UP001620409"/>
    </source>
</evidence>
<evidence type="ECO:0000256" key="2">
    <source>
        <dbReference type="ARBA" id="ARBA00005011"/>
    </source>
</evidence>
<dbReference type="InterPro" id="IPR015422">
    <property type="entry name" value="PyrdxlP-dep_Trfase_small"/>
</dbReference>
<sequence length="358" mass="38500">MSVLDLARPEIRTLQPYSSARMEAGGAQIMLNANESAWEPAGDAALGCNRYPDPQPAALLQALAALYGVQREQLCVGRGSDEAIDLLVRAFCRAGQDAVVIQPPTFGMYAVSARIQNAAVIEVSLAQDFSLDVPALLAAITPAVKLVFLCTPNNPSGKSISRDDIERVAQALAGKALLVVDEAYIEFSDQPSAIDLIGRYEHLAVLRTLSKAWALAGARIGTLVANPEVIGLIRRIMQPYPLPLPCVTAALVALSPSGQVAAREHIAIVREQRVLMRDALAGLPGVREVLTSDANFLAVRFDDAGAVYQRLLQAGIVVRDVRRYPKLHDTLRITVGTPEENARVLAVLNEMTLNKVQA</sequence>
<comment type="catalytic activity">
    <reaction evidence="10 11">
        <text>L-histidinol phosphate + 2-oxoglutarate = 3-(imidazol-4-yl)-2-oxopropyl phosphate + L-glutamate</text>
        <dbReference type="Rhea" id="RHEA:23744"/>
        <dbReference type="ChEBI" id="CHEBI:16810"/>
        <dbReference type="ChEBI" id="CHEBI:29985"/>
        <dbReference type="ChEBI" id="CHEBI:57766"/>
        <dbReference type="ChEBI" id="CHEBI:57980"/>
        <dbReference type="EC" id="2.6.1.9"/>
    </reaction>
</comment>
<evidence type="ECO:0000256" key="9">
    <source>
        <dbReference type="ARBA" id="ARBA00023102"/>
    </source>
</evidence>
<dbReference type="Proteomes" id="UP001620409">
    <property type="component" value="Unassembled WGS sequence"/>
</dbReference>
<evidence type="ECO:0000256" key="5">
    <source>
        <dbReference type="ARBA" id="ARBA00022576"/>
    </source>
</evidence>
<dbReference type="InterPro" id="IPR015424">
    <property type="entry name" value="PyrdxlP-dep_Trfase"/>
</dbReference>
<feature type="modified residue" description="N6-(pyridoxal phosphate)lysine" evidence="11">
    <location>
        <position position="211"/>
    </location>
</feature>
<evidence type="ECO:0000313" key="13">
    <source>
        <dbReference type="EMBL" id="MFK2853426.1"/>
    </source>
</evidence>
<evidence type="ECO:0000256" key="10">
    <source>
        <dbReference type="ARBA" id="ARBA00047481"/>
    </source>
</evidence>
<dbReference type="RefSeq" id="WP_380016627.1">
    <property type="nucleotide sequence ID" value="NZ_JADIKI010000021.1"/>
</dbReference>
<name>A0ABW8IE36_9GAMM</name>
<dbReference type="SUPFAM" id="SSF53383">
    <property type="entry name" value="PLP-dependent transferases"/>
    <property type="match status" value="1"/>
</dbReference>
<keyword evidence="6 11" id="KW-0028">Amino-acid biosynthesis</keyword>
<gene>
    <name evidence="11 13" type="primary">hisC</name>
    <name evidence="13" type="ORF">ISP18_02295</name>
</gene>
<dbReference type="PROSITE" id="PS00599">
    <property type="entry name" value="AA_TRANSFER_CLASS_2"/>
    <property type="match status" value="1"/>
</dbReference>
<proteinExistence type="inferred from homology"/>
<dbReference type="PANTHER" id="PTHR42885:SF2">
    <property type="entry name" value="HISTIDINOL-PHOSPHATE AMINOTRANSFERASE"/>
    <property type="match status" value="1"/>
</dbReference>
<dbReference type="CDD" id="cd00609">
    <property type="entry name" value="AAT_like"/>
    <property type="match status" value="1"/>
</dbReference>
<dbReference type="GO" id="GO:0004400">
    <property type="term" value="F:histidinol-phosphate transaminase activity"/>
    <property type="evidence" value="ECO:0007669"/>
    <property type="project" value="UniProtKB-EC"/>
</dbReference>
<feature type="domain" description="Aminotransferase class I/classII large" evidence="12">
    <location>
        <begin position="47"/>
        <end position="347"/>
    </location>
</feature>
<keyword evidence="9 11" id="KW-0368">Histidine biosynthesis</keyword>
<dbReference type="Gene3D" id="3.90.1150.10">
    <property type="entry name" value="Aspartate Aminotransferase, domain 1"/>
    <property type="match status" value="1"/>
</dbReference>
<dbReference type="InterPro" id="IPR001917">
    <property type="entry name" value="Aminotrans_II_pyridoxalP_BS"/>
</dbReference>
<protein>
    <recommendedName>
        <fullName evidence="11">Histidinol-phosphate aminotransferase</fullName>
        <ecNumber evidence="11">2.6.1.9</ecNumber>
    </recommendedName>
    <alternativeName>
        <fullName evidence="11">Imidazole acetol-phosphate transaminase</fullName>
    </alternativeName>
</protein>
<comment type="cofactor">
    <cofactor evidence="1 11">
        <name>pyridoxal 5'-phosphate</name>
        <dbReference type="ChEBI" id="CHEBI:597326"/>
    </cofactor>
</comment>
<dbReference type="InterPro" id="IPR004839">
    <property type="entry name" value="Aminotransferase_I/II_large"/>
</dbReference>
<evidence type="ECO:0000259" key="12">
    <source>
        <dbReference type="Pfam" id="PF00155"/>
    </source>
</evidence>
<keyword evidence="14" id="KW-1185">Reference proteome</keyword>
<evidence type="ECO:0000256" key="7">
    <source>
        <dbReference type="ARBA" id="ARBA00022679"/>
    </source>
</evidence>
<dbReference type="Gene3D" id="3.40.640.10">
    <property type="entry name" value="Type I PLP-dependent aspartate aminotransferase-like (Major domain)"/>
    <property type="match status" value="1"/>
</dbReference>
<reference evidence="13 14" key="1">
    <citation type="submission" date="2020-10" db="EMBL/GenBank/DDBJ databases">
        <title>Phylogeny of dyella-like bacteria.</title>
        <authorList>
            <person name="Fu J."/>
        </authorList>
    </citation>
    <scope>NUCLEOTIDE SEQUENCE [LARGE SCALE GENOMIC DNA]</scope>
    <source>
        <strain evidence="13 14">DHG40</strain>
    </source>
</reference>
<comment type="caution">
    <text evidence="13">The sequence shown here is derived from an EMBL/GenBank/DDBJ whole genome shotgun (WGS) entry which is preliminary data.</text>
</comment>
<evidence type="ECO:0000256" key="4">
    <source>
        <dbReference type="ARBA" id="ARBA00011738"/>
    </source>
</evidence>
<keyword evidence="5 11" id="KW-0032">Aminotransferase</keyword>
<evidence type="ECO:0000256" key="3">
    <source>
        <dbReference type="ARBA" id="ARBA00007970"/>
    </source>
</evidence>
<dbReference type="InterPro" id="IPR015421">
    <property type="entry name" value="PyrdxlP-dep_Trfase_major"/>
</dbReference>
<keyword evidence="8 11" id="KW-0663">Pyridoxal phosphate</keyword>
<dbReference type="NCBIfam" id="TIGR01141">
    <property type="entry name" value="hisC"/>
    <property type="match status" value="1"/>
</dbReference>
<accession>A0ABW8IE36</accession>
<comment type="subunit">
    <text evidence="4 11">Homodimer.</text>
</comment>
<evidence type="ECO:0000256" key="8">
    <source>
        <dbReference type="ARBA" id="ARBA00022898"/>
    </source>
</evidence>
<dbReference type="Pfam" id="PF00155">
    <property type="entry name" value="Aminotran_1_2"/>
    <property type="match status" value="1"/>
</dbReference>
<dbReference type="EC" id="2.6.1.9" evidence="11"/>
<dbReference type="InterPro" id="IPR005861">
    <property type="entry name" value="HisP_aminotrans"/>
</dbReference>
<dbReference type="HAMAP" id="MF_01023">
    <property type="entry name" value="HisC_aminotrans_2"/>
    <property type="match status" value="1"/>
</dbReference>